<name>R4X2C2_9BURK</name>
<proteinExistence type="predicted"/>
<dbReference type="KEGG" id="buo:BRPE64_CCDS05580"/>
<protein>
    <submittedName>
        <fullName evidence="2">Uncharacterized protein</fullName>
    </submittedName>
</protein>
<accession>R4X2C2</accession>
<dbReference type="PROSITE" id="PS00082">
    <property type="entry name" value="EXTRADIOL_DIOXYGENAS"/>
    <property type="match status" value="1"/>
</dbReference>
<evidence type="ECO:0000313" key="3">
    <source>
        <dbReference type="Proteomes" id="UP000013966"/>
    </source>
</evidence>
<evidence type="ECO:0000313" key="2">
    <source>
        <dbReference type="EMBL" id="BAN26641.1"/>
    </source>
</evidence>
<dbReference type="HOGENOM" id="CLU_2141151_0_0_4"/>
<dbReference type="Proteomes" id="UP000013966">
    <property type="component" value="Chromosome 3"/>
</dbReference>
<keyword evidence="1" id="KW-0479">Metal-binding</keyword>
<dbReference type="GO" id="GO:0003824">
    <property type="term" value="F:catalytic activity"/>
    <property type="evidence" value="ECO:0007669"/>
    <property type="project" value="InterPro"/>
</dbReference>
<reference evidence="2 3" key="1">
    <citation type="journal article" date="2013" name="Genome Announc.">
        <title>Complete Genome Sequence of Burkholderia sp. Strain RPE64, Bacterial Symbiont of the Bean Bug Riptortus pedestris.</title>
        <authorList>
            <person name="Shibata T.F."/>
            <person name="Maeda T."/>
            <person name="Nikoh N."/>
            <person name="Yamaguchi K."/>
            <person name="Oshima K."/>
            <person name="Hattori M."/>
            <person name="Nishiyama T."/>
            <person name="Hasebe M."/>
            <person name="Fukatsu T."/>
            <person name="Kikuchi Y."/>
            <person name="Shigenobu S."/>
        </authorList>
    </citation>
    <scope>NUCLEOTIDE SEQUENCE [LARGE SCALE GENOMIC DNA]</scope>
</reference>
<sequence>MQPLETLAAYLERALDKAASIVMIRHTADVCTVYIGDPAGPKDELKRIHSISNLLADKILESTSSGANRTEINGQTYRFVRSFTQVEDLAAVVFKPA</sequence>
<keyword evidence="3" id="KW-1185">Reference proteome</keyword>
<dbReference type="PATRIC" id="fig|758793.3.peg.4869"/>
<dbReference type="InterPro" id="IPR000486">
    <property type="entry name" value="Xdiol_ring_cleave_dOase_1/2"/>
</dbReference>
<organism evidence="2 3">
    <name type="scientific">Caballeronia insecticola</name>
    <dbReference type="NCBI Taxonomy" id="758793"/>
    <lineage>
        <taxon>Bacteria</taxon>
        <taxon>Pseudomonadati</taxon>
        <taxon>Pseudomonadota</taxon>
        <taxon>Betaproteobacteria</taxon>
        <taxon>Burkholderiales</taxon>
        <taxon>Burkholderiaceae</taxon>
        <taxon>Caballeronia</taxon>
    </lineage>
</organism>
<evidence type="ECO:0000256" key="1">
    <source>
        <dbReference type="ARBA" id="ARBA00022723"/>
    </source>
</evidence>
<dbReference type="GO" id="GO:0008198">
    <property type="term" value="F:ferrous iron binding"/>
    <property type="evidence" value="ECO:0007669"/>
    <property type="project" value="InterPro"/>
</dbReference>
<dbReference type="EMBL" id="AP013060">
    <property type="protein sequence ID" value="BAN26641.1"/>
    <property type="molecule type" value="Genomic_DNA"/>
</dbReference>
<reference evidence="2 3" key="2">
    <citation type="journal article" date="2018" name="Int. J. Syst. Evol. Microbiol.">
        <title>Burkholderia insecticola sp. nov., a gut symbiotic bacterium of the bean bug Riptortus pedestris.</title>
        <authorList>
            <person name="Takeshita K."/>
            <person name="Tamaki H."/>
            <person name="Ohbayashi T."/>
            <person name="Meng X.-Y."/>
            <person name="Sone T."/>
            <person name="Mitani Y."/>
            <person name="Peeters C."/>
            <person name="Kikuchi Y."/>
            <person name="Vandamme P."/>
        </authorList>
    </citation>
    <scope>NUCLEOTIDE SEQUENCE [LARGE SCALE GENOMIC DNA]</scope>
    <source>
        <strain evidence="2">RPE64</strain>
    </source>
</reference>
<dbReference type="AlphaFoldDB" id="R4X2C2"/>
<gene>
    <name evidence="2" type="ORF">BRPE64_CCDS05580</name>
</gene>